<dbReference type="SUPFAM" id="SSF52833">
    <property type="entry name" value="Thioredoxin-like"/>
    <property type="match status" value="1"/>
</dbReference>
<gene>
    <name evidence="2" type="ORF">A2188_01810</name>
</gene>
<dbReference type="Gene3D" id="3.40.30.10">
    <property type="entry name" value="Glutaredoxin"/>
    <property type="match status" value="1"/>
</dbReference>
<dbReference type="PROSITE" id="PS51354">
    <property type="entry name" value="GLUTAREDOXIN_2"/>
    <property type="match status" value="1"/>
</dbReference>
<name>A0A1F8CM31_9BACT</name>
<evidence type="ECO:0000313" key="3">
    <source>
        <dbReference type="Proteomes" id="UP000179241"/>
    </source>
</evidence>
<dbReference type="PROSITE" id="PS00195">
    <property type="entry name" value="GLUTAREDOXIN_1"/>
    <property type="match status" value="1"/>
</dbReference>
<feature type="domain" description="Glutaredoxin" evidence="1">
    <location>
        <begin position="3"/>
        <end position="54"/>
    </location>
</feature>
<reference evidence="2 3" key="1">
    <citation type="journal article" date="2016" name="Nat. Commun.">
        <title>Thousands of microbial genomes shed light on interconnected biogeochemical processes in an aquifer system.</title>
        <authorList>
            <person name="Anantharaman K."/>
            <person name="Brown C.T."/>
            <person name="Hug L.A."/>
            <person name="Sharon I."/>
            <person name="Castelle C.J."/>
            <person name="Probst A.J."/>
            <person name="Thomas B.C."/>
            <person name="Singh A."/>
            <person name="Wilkins M.J."/>
            <person name="Karaoz U."/>
            <person name="Brodie E.L."/>
            <person name="Williams K.H."/>
            <person name="Hubbard S.S."/>
            <person name="Banfield J.F."/>
        </authorList>
    </citation>
    <scope>NUCLEOTIDE SEQUENCE [LARGE SCALE GENOMIC DNA]</scope>
</reference>
<dbReference type="Pfam" id="PF00462">
    <property type="entry name" value="Glutaredoxin"/>
    <property type="match status" value="1"/>
</dbReference>
<comment type="caution">
    <text evidence="2">The sequence shown here is derived from an EMBL/GenBank/DDBJ whole genome shotgun (WGS) entry which is preliminary data.</text>
</comment>
<dbReference type="InterPro" id="IPR002109">
    <property type="entry name" value="Glutaredoxin"/>
</dbReference>
<dbReference type="Proteomes" id="UP000179241">
    <property type="component" value="Unassembled WGS sequence"/>
</dbReference>
<proteinExistence type="predicted"/>
<protein>
    <recommendedName>
        <fullName evidence="1">Glutaredoxin domain-containing protein</fullName>
    </recommendedName>
</protein>
<accession>A0A1F8CM31</accession>
<organism evidence="2 3">
    <name type="scientific">Candidatus Woesebacteria bacterium RIFOXYA1_FULL_43_9</name>
    <dbReference type="NCBI Taxonomy" id="1802534"/>
    <lineage>
        <taxon>Bacteria</taxon>
        <taxon>Candidatus Woeseibacteriota</taxon>
    </lineage>
</organism>
<dbReference type="CDD" id="cd02976">
    <property type="entry name" value="NrdH"/>
    <property type="match status" value="1"/>
</dbReference>
<sequence>MKITLFATTTCPYCKMVKDYLAAKNLPFTEKLIDQDELAKSEMMRLSDGYLGVPFTLVEKDNGETKKIVGFDQKLFDETISTNEHQ</sequence>
<evidence type="ECO:0000313" key="2">
    <source>
        <dbReference type="EMBL" id="OGM76929.1"/>
    </source>
</evidence>
<evidence type="ECO:0000259" key="1">
    <source>
        <dbReference type="Pfam" id="PF00462"/>
    </source>
</evidence>
<dbReference type="InterPro" id="IPR011767">
    <property type="entry name" value="GLR_AS"/>
</dbReference>
<dbReference type="InterPro" id="IPR036249">
    <property type="entry name" value="Thioredoxin-like_sf"/>
</dbReference>
<dbReference type="EMBL" id="MGHU01000040">
    <property type="protein sequence ID" value="OGM76929.1"/>
    <property type="molecule type" value="Genomic_DNA"/>
</dbReference>
<dbReference type="AlphaFoldDB" id="A0A1F8CM31"/>